<protein>
    <submittedName>
        <fullName evidence="2">Uncharacterized protein</fullName>
    </submittedName>
</protein>
<sequence length="402" mass="44891">MPLPEEFELQGFLALRPALRESWWIGTVCRLIQCQVNEDGLLLFLTDIPEEAIEEPQERDAPVLQESSNGEQTQNDGGNSGLKSVLSAGKTQSSWSDSSERPVVTFKENIKPREQSQEPARNHPQKEFSKERREFPKGNGTAAGKAEMKRDGKRKSEMKKAGHEKTADVGKQVGFINVTWFKHSTQVLIQSVTIVLHQVKAQTELRKTPVSEVKKTPVTQTQTTCSSQFIPIHHPGAFPPLPSRPGTFIPVEQVGSGSSYVIPPPVAFPGLQVNPGFTFSTGVQDQPAPMWSQSQAALQKMCMKQPQQQQQQAFFMGAQDPLKLYEQQLQQPAQPQISNMDKKMKFPDVKMQDFYWEPSYRMDRMGEGLAMMVERMKRPPPGGLCGEQEVPAGPRGATFEVS</sequence>
<feature type="compositionally biased region" description="Polar residues" evidence="1">
    <location>
        <begin position="65"/>
        <end position="77"/>
    </location>
</feature>
<evidence type="ECO:0000313" key="3">
    <source>
        <dbReference type="Proteomes" id="UP001434883"/>
    </source>
</evidence>
<keyword evidence="3" id="KW-1185">Reference proteome</keyword>
<dbReference type="Proteomes" id="UP001434883">
    <property type="component" value="Unassembled WGS sequence"/>
</dbReference>
<name>A0ABV0QH44_9TELE</name>
<feature type="compositionally biased region" description="Basic and acidic residues" evidence="1">
    <location>
        <begin position="146"/>
        <end position="165"/>
    </location>
</feature>
<accession>A0ABV0QH44</accession>
<gene>
    <name evidence="2" type="ORF">XENOCAPTIV_008032</name>
</gene>
<evidence type="ECO:0000256" key="1">
    <source>
        <dbReference type="SAM" id="MobiDB-lite"/>
    </source>
</evidence>
<organism evidence="2 3">
    <name type="scientific">Xenoophorus captivus</name>
    <dbReference type="NCBI Taxonomy" id="1517983"/>
    <lineage>
        <taxon>Eukaryota</taxon>
        <taxon>Metazoa</taxon>
        <taxon>Chordata</taxon>
        <taxon>Craniata</taxon>
        <taxon>Vertebrata</taxon>
        <taxon>Euteleostomi</taxon>
        <taxon>Actinopterygii</taxon>
        <taxon>Neopterygii</taxon>
        <taxon>Teleostei</taxon>
        <taxon>Neoteleostei</taxon>
        <taxon>Acanthomorphata</taxon>
        <taxon>Ovalentaria</taxon>
        <taxon>Atherinomorphae</taxon>
        <taxon>Cyprinodontiformes</taxon>
        <taxon>Goodeidae</taxon>
        <taxon>Xenoophorus</taxon>
    </lineage>
</organism>
<dbReference type="EMBL" id="JAHRIN010010332">
    <property type="protein sequence ID" value="MEQ2195139.1"/>
    <property type="molecule type" value="Genomic_DNA"/>
</dbReference>
<feature type="compositionally biased region" description="Basic and acidic residues" evidence="1">
    <location>
        <begin position="108"/>
        <end position="136"/>
    </location>
</feature>
<reference evidence="2 3" key="1">
    <citation type="submission" date="2021-06" db="EMBL/GenBank/DDBJ databases">
        <authorList>
            <person name="Palmer J.M."/>
        </authorList>
    </citation>
    <scope>NUCLEOTIDE SEQUENCE [LARGE SCALE GENOMIC DNA]</scope>
    <source>
        <strain evidence="2 3">XC_2019</strain>
        <tissue evidence="2">Muscle</tissue>
    </source>
</reference>
<comment type="caution">
    <text evidence="2">The sequence shown here is derived from an EMBL/GenBank/DDBJ whole genome shotgun (WGS) entry which is preliminary data.</text>
</comment>
<feature type="region of interest" description="Disordered" evidence="1">
    <location>
        <begin position="380"/>
        <end position="402"/>
    </location>
</feature>
<feature type="region of interest" description="Disordered" evidence="1">
    <location>
        <begin position="55"/>
        <end position="165"/>
    </location>
</feature>
<proteinExistence type="predicted"/>
<evidence type="ECO:0000313" key="2">
    <source>
        <dbReference type="EMBL" id="MEQ2195139.1"/>
    </source>
</evidence>